<dbReference type="Pfam" id="PF00950">
    <property type="entry name" value="ABC-3"/>
    <property type="match status" value="1"/>
</dbReference>
<dbReference type="GO" id="GO:0043190">
    <property type="term" value="C:ATP-binding cassette (ABC) transporter complex"/>
    <property type="evidence" value="ECO:0007669"/>
    <property type="project" value="InterPro"/>
</dbReference>
<feature type="transmembrane region" description="Helical" evidence="6">
    <location>
        <begin position="134"/>
        <end position="154"/>
    </location>
</feature>
<feature type="transmembrane region" description="Helical" evidence="6">
    <location>
        <begin position="226"/>
        <end position="244"/>
    </location>
</feature>
<organism evidence="7">
    <name type="scientific">freshwater metagenome</name>
    <dbReference type="NCBI Taxonomy" id="449393"/>
    <lineage>
        <taxon>unclassified sequences</taxon>
        <taxon>metagenomes</taxon>
        <taxon>ecological metagenomes</taxon>
    </lineage>
</organism>
<gene>
    <name evidence="7" type="ORF">UFOPK2334_01512</name>
    <name evidence="8" type="ORF">UFOPK4293_01515</name>
</gene>
<dbReference type="GO" id="GO:0055085">
    <property type="term" value="P:transmembrane transport"/>
    <property type="evidence" value="ECO:0007669"/>
    <property type="project" value="InterPro"/>
</dbReference>
<evidence type="ECO:0000313" key="7">
    <source>
        <dbReference type="EMBL" id="CAB4687016.1"/>
    </source>
</evidence>
<dbReference type="EMBL" id="CAEZXA010000186">
    <property type="protein sequence ID" value="CAB4687016.1"/>
    <property type="molecule type" value="Genomic_DNA"/>
</dbReference>
<keyword evidence="3 6" id="KW-0812">Transmembrane</keyword>
<keyword evidence="5 6" id="KW-0472">Membrane</keyword>
<evidence type="ECO:0000256" key="5">
    <source>
        <dbReference type="ARBA" id="ARBA00023136"/>
    </source>
</evidence>
<feature type="transmembrane region" description="Helical" evidence="6">
    <location>
        <begin position="56"/>
        <end position="83"/>
    </location>
</feature>
<dbReference type="SUPFAM" id="SSF81345">
    <property type="entry name" value="ABC transporter involved in vitamin B12 uptake, BtuC"/>
    <property type="match status" value="1"/>
</dbReference>
<sequence length="285" mass="30978">MHWLLDPFQSDFSQRAGLVCLMVGVLAPVVGTWVSLRRLAYMGDAMSHSLLGGVALAFAWFGSAAVLPGALVAGIFMAIVIHYLSQNRRIAHDSIIAVVGSGMFAFGVLALGKVDTSVSLTHFLFGQLLTVNTLDMWITFALTIASLFFVWFRFEDLKISTFDRDHATQIGVRAQRLDAAMLVLLAVCVVVCLSTVGTVLTVSLLITPTSTARLFFNRVSSITKAAVAIGLTEVLAGFIVSYHANLAPGPTITLITTVVFIIVYITQFATSDRTYVHHTHEHEHH</sequence>
<dbReference type="InterPro" id="IPR001626">
    <property type="entry name" value="ABC_TroCD"/>
</dbReference>
<comment type="similarity">
    <text evidence="2">Belongs to the ABC-3 integral membrane protein family.</text>
</comment>
<dbReference type="AlphaFoldDB" id="A0A6J6NLA1"/>
<dbReference type="InterPro" id="IPR037294">
    <property type="entry name" value="ABC_BtuC-like"/>
</dbReference>
<feature type="transmembrane region" description="Helical" evidence="6">
    <location>
        <begin position="16"/>
        <end position="36"/>
    </location>
</feature>
<evidence type="ECO:0000256" key="2">
    <source>
        <dbReference type="ARBA" id="ARBA00008034"/>
    </source>
</evidence>
<feature type="transmembrane region" description="Helical" evidence="6">
    <location>
        <begin position="251"/>
        <end position="269"/>
    </location>
</feature>
<accession>A0A6J6NLA1</accession>
<proteinExistence type="inferred from homology"/>
<dbReference type="PANTHER" id="PTHR30477:SF13">
    <property type="entry name" value="IRON TRANSPORT SYSTEM MEMBRANE PROTEIN HI_0360-RELATED"/>
    <property type="match status" value="1"/>
</dbReference>
<evidence type="ECO:0000256" key="1">
    <source>
        <dbReference type="ARBA" id="ARBA00004141"/>
    </source>
</evidence>
<reference evidence="7" key="1">
    <citation type="submission" date="2020-05" db="EMBL/GenBank/DDBJ databases">
        <authorList>
            <person name="Chiriac C."/>
            <person name="Salcher M."/>
            <person name="Ghai R."/>
            <person name="Kavagutti S V."/>
        </authorList>
    </citation>
    <scope>NUCLEOTIDE SEQUENCE</scope>
</reference>
<name>A0A6J6NLA1_9ZZZZ</name>
<feature type="transmembrane region" description="Helical" evidence="6">
    <location>
        <begin position="95"/>
        <end position="114"/>
    </location>
</feature>
<evidence type="ECO:0000256" key="4">
    <source>
        <dbReference type="ARBA" id="ARBA00022989"/>
    </source>
</evidence>
<dbReference type="CDD" id="cd06550">
    <property type="entry name" value="TM_ABC_iron-siderophores_like"/>
    <property type="match status" value="1"/>
</dbReference>
<feature type="transmembrane region" description="Helical" evidence="6">
    <location>
        <begin position="182"/>
        <end position="206"/>
    </location>
</feature>
<protein>
    <submittedName>
        <fullName evidence="7">Unannotated protein</fullName>
    </submittedName>
</protein>
<dbReference type="GO" id="GO:0010043">
    <property type="term" value="P:response to zinc ion"/>
    <property type="evidence" value="ECO:0007669"/>
    <property type="project" value="TreeGrafter"/>
</dbReference>
<evidence type="ECO:0000256" key="6">
    <source>
        <dbReference type="SAM" id="Phobius"/>
    </source>
</evidence>
<evidence type="ECO:0000313" key="8">
    <source>
        <dbReference type="EMBL" id="CAB5056500.1"/>
    </source>
</evidence>
<evidence type="ECO:0000256" key="3">
    <source>
        <dbReference type="ARBA" id="ARBA00022692"/>
    </source>
</evidence>
<dbReference type="PANTHER" id="PTHR30477">
    <property type="entry name" value="ABC-TRANSPORTER METAL-BINDING PROTEIN"/>
    <property type="match status" value="1"/>
</dbReference>
<keyword evidence="4 6" id="KW-1133">Transmembrane helix</keyword>
<dbReference type="EMBL" id="CAFBQH010000126">
    <property type="protein sequence ID" value="CAB5056500.1"/>
    <property type="molecule type" value="Genomic_DNA"/>
</dbReference>
<dbReference type="Gene3D" id="1.10.3470.10">
    <property type="entry name" value="ABC transporter involved in vitamin B12 uptake, BtuC"/>
    <property type="match status" value="1"/>
</dbReference>
<comment type="subcellular location">
    <subcellularLocation>
        <location evidence="1">Membrane</location>
        <topology evidence="1">Multi-pass membrane protein</topology>
    </subcellularLocation>
</comment>